<reference evidence="4 5" key="1">
    <citation type="submission" date="2019-12" db="EMBL/GenBank/DDBJ databases">
        <title>The draft genomic sequence of strain Chitinophaga oryziterrae JCM 16595.</title>
        <authorList>
            <person name="Zhang X."/>
        </authorList>
    </citation>
    <scope>NUCLEOTIDE SEQUENCE [LARGE SCALE GENOMIC DNA]</scope>
    <source>
        <strain evidence="4 5">JCM 16595</strain>
    </source>
</reference>
<comment type="caution">
    <text evidence="4">The sequence shown here is derived from an EMBL/GenBank/DDBJ whole genome shotgun (WGS) entry which is preliminary data.</text>
</comment>
<evidence type="ECO:0000256" key="1">
    <source>
        <dbReference type="ARBA" id="ARBA00023015"/>
    </source>
</evidence>
<dbReference type="Pfam" id="PF00165">
    <property type="entry name" value="HTH_AraC"/>
    <property type="match status" value="1"/>
</dbReference>
<dbReference type="GO" id="GO:0043565">
    <property type="term" value="F:sequence-specific DNA binding"/>
    <property type="evidence" value="ECO:0007669"/>
    <property type="project" value="InterPro"/>
</dbReference>
<accession>A0A6N8JEL1</accession>
<feature type="domain" description="HTH araC/xylS-type" evidence="3">
    <location>
        <begin position="1"/>
        <end position="34"/>
    </location>
</feature>
<evidence type="ECO:0000313" key="4">
    <source>
        <dbReference type="EMBL" id="MVT42796.1"/>
    </source>
</evidence>
<dbReference type="SUPFAM" id="SSF46689">
    <property type="entry name" value="Homeodomain-like"/>
    <property type="match status" value="1"/>
</dbReference>
<dbReference type="Proteomes" id="UP000468388">
    <property type="component" value="Unassembled WGS sequence"/>
</dbReference>
<keyword evidence="1" id="KW-0805">Transcription regulation</keyword>
<sequence length="37" mass="4254">MNQVASEVGFNSHSYFDKCFIKQYGVGQKEYIAAKKH</sequence>
<name>A0A6N8JEL1_9BACT</name>
<evidence type="ECO:0000256" key="2">
    <source>
        <dbReference type="ARBA" id="ARBA00023163"/>
    </source>
</evidence>
<protein>
    <recommendedName>
        <fullName evidence="3">HTH araC/xylS-type domain-containing protein</fullName>
    </recommendedName>
</protein>
<dbReference type="InterPro" id="IPR018060">
    <property type="entry name" value="HTH_AraC"/>
</dbReference>
<dbReference type="RefSeq" id="WP_420808923.1">
    <property type="nucleotide sequence ID" value="NZ_BAAAZB010000002.1"/>
</dbReference>
<dbReference type="PROSITE" id="PS01124">
    <property type="entry name" value="HTH_ARAC_FAMILY_2"/>
    <property type="match status" value="1"/>
</dbReference>
<dbReference type="EMBL" id="WRXO01000005">
    <property type="protein sequence ID" value="MVT42796.1"/>
    <property type="molecule type" value="Genomic_DNA"/>
</dbReference>
<proteinExistence type="predicted"/>
<evidence type="ECO:0000259" key="3">
    <source>
        <dbReference type="PROSITE" id="PS01124"/>
    </source>
</evidence>
<dbReference type="InterPro" id="IPR009057">
    <property type="entry name" value="Homeodomain-like_sf"/>
</dbReference>
<dbReference type="AlphaFoldDB" id="A0A6N8JEL1"/>
<gene>
    <name evidence="4" type="ORF">GO495_19535</name>
</gene>
<dbReference type="GO" id="GO:0003700">
    <property type="term" value="F:DNA-binding transcription factor activity"/>
    <property type="evidence" value="ECO:0007669"/>
    <property type="project" value="InterPro"/>
</dbReference>
<keyword evidence="5" id="KW-1185">Reference proteome</keyword>
<evidence type="ECO:0000313" key="5">
    <source>
        <dbReference type="Proteomes" id="UP000468388"/>
    </source>
</evidence>
<dbReference type="Gene3D" id="1.10.10.60">
    <property type="entry name" value="Homeodomain-like"/>
    <property type="match status" value="1"/>
</dbReference>
<keyword evidence="2" id="KW-0804">Transcription</keyword>
<organism evidence="4 5">
    <name type="scientific">Chitinophaga oryziterrae</name>
    <dbReference type="NCBI Taxonomy" id="1031224"/>
    <lineage>
        <taxon>Bacteria</taxon>
        <taxon>Pseudomonadati</taxon>
        <taxon>Bacteroidota</taxon>
        <taxon>Chitinophagia</taxon>
        <taxon>Chitinophagales</taxon>
        <taxon>Chitinophagaceae</taxon>
        <taxon>Chitinophaga</taxon>
    </lineage>
</organism>